<feature type="non-terminal residue" evidence="1">
    <location>
        <position position="68"/>
    </location>
</feature>
<evidence type="ECO:0000313" key="1">
    <source>
        <dbReference type="EMBL" id="JAP10319.1"/>
    </source>
</evidence>
<organism evidence="1">
    <name type="scientific">Solanum chacoense</name>
    <name type="common">Chaco potato</name>
    <dbReference type="NCBI Taxonomy" id="4108"/>
    <lineage>
        <taxon>Eukaryota</taxon>
        <taxon>Viridiplantae</taxon>
        <taxon>Streptophyta</taxon>
        <taxon>Embryophyta</taxon>
        <taxon>Tracheophyta</taxon>
        <taxon>Spermatophyta</taxon>
        <taxon>Magnoliopsida</taxon>
        <taxon>eudicotyledons</taxon>
        <taxon>Gunneridae</taxon>
        <taxon>Pentapetalae</taxon>
        <taxon>asterids</taxon>
        <taxon>lamiids</taxon>
        <taxon>Solanales</taxon>
        <taxon>Solanaceae</taxon>
        <taxon>Solanoideae</taxon>
        <taxon>Solaneae</taxon>
        <taxon>Solanum</taxon>
    </lineage>
</organism>
<name>A0A0V0GQ05_SOLCH</name>
<sequence length="68" mass="8046">MLCAYTNVYIQGKHTFMLWVMKDYGLEESWYIIFSIVDPDICIASPKYRFADSEVLFWCLHRESGENA</sequence>
<dbReference type="EMBL" id="GEDG01033326">
    <property type="protein sequence ID" value="JAP10319.1"/>
    <property type="molecule type" value="Transcribed_RNA"/>
</dbReference>
<dbReference type="AlphaFoldDB" id="A0A0V0GQ05"/>
<reference evidence="1" key="1">
    <citation type="submission" date="2015-12" db="EMBL/GenBank/DDBJ databases">
        <title>Gene expression during late stages of embryo sac development: a critical building block for successful pollen-pistil interactions.</title>
        <authorList>
            <person name="Liu Y."/>
            <person name="Joly V."/>
            <person name="Sabar M."/>
            <person name="Matton D.P."/>
        </authorList>
    </citation>
    <scope>NUCLEOTIDE SEQUENCE</scope>
</reference>
<accession>A0A0V0GQ05</accession>
<proteinExistence type="predicted"/>
<protein>
    <submittedName>
        <fullName evidence="1">Putative ovule protein</fullName>
    </submittedName>
</protein>